<evidence type="ECO:0000259" key="5">
    <source>
        <dbReference type="Pfam" id="PF00296"/>
    </source>
</evidence>
<dbReference type="Proteomes" id="UP001165136">
    <property type="component" value="Unassembled WGS sequence"/>
</dbReference>
<dbReference type="SUPFAM" id="SSF51679">
    <property type="entry name" value="Bacterial luciferase-like"/>
    <property type="match status" value="1"/>
</dbReference>
<evidence type="ECO:0000256" key="2">
    <source>
        <dbReference type="ARBA" id="ARBA00022643"/>
    </source>
</evidence>
<evidence type="ECO:0000256" key="3">
    <source>
        <dbReference type="ARBA" id="ARBA00023002"/>
    </source>
</evidence>
<dbReference type="InterPro" id="IPR011251">
    <property type="entry name" value="Luciferase-like_dom"/>
</dbReference>
<organism evidence="6 7">
    <name type="scientific">Amycolatopsis taiwanensis</name>
    <dbReference type="NCBI Taxonomy" id="342230"/>
    <lineage>
        <taxon>Bacteria</taxon>
        <taxon>Bacillati</taxon>
        <taxon>Actinomycetota</taxon>
        <taxon>Actinomycetes</taxon>
        <taxon>Pseudonocardiales</taxon>
        <taxon>Pseudonocardiaceae</taxon>
        <taxon>Amycolatopsis</taxon>
    </lineage>
</organism>
<dbReference type="InterPro" id="IPR051260">
    <property type="entry name" value="Diverse_substr_monoxygenases"/>
</dbReference>
<dbReference type="RefSeq" id="WP_285488888.1">
    <property type="nucleotide sequence ID" value="NZ_BSTI01000015.1"/>
</dbReference>
<reference evidence="6" key="1">
    <citation type="submission" date="2023-03" db="EMBL/GenBank/DDBJ databases">
        <title>Amycolatopsis taiwanensis NBRC 103393.</title>
        <authorList>
            <person name="Ichikawa N."/>
            <person name="Sato H."/>
            <person name="Tonouchi N."/>
        </authorList>
    </citation>
    <scope>NUCLEOTIDE SEQUENCE</scope>
    <source>
        <strain evidence="6">NBRC 103393</strain>
    </source>
</reference>
<gene>
    <name evidence="6" type="ORF">Atai01_58800</name>
</gene>
<protein>
    <submittedName>
        <fullName evidence="6">Oxidoreductase</fullName>
    </submittedName>
</protein>
<dbReference type="Gene3D" id="3.20.20.30">
    <property type="entry name" value="Luciferase-like domain"/>
    <property type="match status" value="2"/>
</dbReference>
<comment type="caution">
    <text evidence="6">The sequence shown here is derived from an EMBL/GenBank/DDBJ whole genome shotgun (WGS) entry which is preliminary data.</text>
</comment>
<keyword evidence="4" id="KW-0503">Monooxygenase</keyword>
<name>A0A9W6VK85_9PSEU</name>
<dbReference type="PANTHER" id="PTHR30011">
    <property type="entry name" value="ALKANESULFONATE MONOOXYGENASE-RELATED"/>
    <property type="match status" value="1"/>
</dbReference>
<keyword evidence="3" id="KW-0560">Oxidoreductase</keyword>
<dbReference type="GO" id="GO:0004497">
    <property type="term" value="F:monooxygenase activity"/>
    <property type="evidence" value="ECO:0007669"/>
    <property type="project" value="UniProtKB-KW"/>
</dbReference>
<keyword evidence="1" id="KW-0285">Flavoprotein</keyword>
<keyword evidence="2" id="KW-0288">FMN</keyword>
<evidence type="ECO:0000256" key="1">
    <source>
        <dbReference type="ARBA" id="ARBA00022630"/>
    </source>
</evidence>
<proteinExistence type="predicted"/>
<dbReference type="AlphaFoldDB" id="A0A9W6VK85"/>
<feature type="domain" description="Luciferase-like" evidence="5">
    <location>
        <begin position="12"/>
        <end position="131"/>
    </location>
</feature>
<evidence type="ECO:0000256" key="4">
    <source>
        <dbReference type="ARBA" id="ARBA00023033"/>
    </source>
</evidence>
<evidence type="ECO:0000313" key="6">
    <source>
        <dbReference type="EMBL" id="GLY69261.1"/>
    </source>
</evidence>
<dbReference type="PANTHER" id="PTHR30011:SF16">
    <property type="entry name" value="C2H2 FINGER DOMAIN TRANSCRIPTION FACTOR (EUROFUNG)-RELATED"/>
    <property type="match status" value="1"/>
</dbReference>
<dbReference type="CDD" id="cd01097">
    <property type="entry name" value="Tetrahydromethanopterin_reductase"/>
    <property type="match status" value="1"/>
</dbReference>
<sequence>MKPFRFGIVGGLGADLKSWTDLARRAEDLGYDTLVSPDPQTELDPFTTLSAAAAVTTTLHVGTFVAVERFRDRRLLEWQARSLHTLTGGRFELGLGTGRPDAAATLAKLGGEFGTPGERFAHLTETVAYLKEQPRRPPLLLAAGGPRMLEFAAREADIVTLAAMPRTTEDELRSIVDTFWRAAGDRDVELAMNLLAVGDQRVPWLERFAGVGLPELVAGGAVSVLPGTPEQAADTLRRRRVELGVSYITINSAFIEQFAPVVELLRGS</sequence>
<dbReference type="EMBL" id="BSTI01000015">
    <property type="protein sequence ID" value="GLY69261.1"/>
    <property type="molecule type" value="Genomic_DNA"/>
</dbReference>
<evidence type="ECO:0000313" key="7">
    <source>
        <dbReference type="Proteomes" id="UP001165136"/>
    </source>
</evidence>
<accession>A0A9W6VK85</accession>
<dbReference type="Pfam" id="PF00296">
    <property type="entry name" value="Bac_luciferase"/>
    <property type="match status" value="1"/>
</dbReference>
<dbReference type="GO" id="GO:0016705">
    <property type="term" value="F:oxidoreductase activity, acting on paired donors, with incorporation or reduction of molecular oxygen"/>
    <property type="evidence" value="ECO:0007669"/>
    <property type="project" value="InterPro"/>
</dbReference>
<keyword evidence="7" id="KW-1185">Reference proteome</keyword>
<dbReference type="InterPro" id="IPR036661">
    <property type="entry name" value="Luciferase-like_sf"/>
</dbReference>